<reference evidence="15 16" key="1">
    <citation type="submission" date="2019-11" db="EMBL/GenBank/DDBJ databases">
        <title>Draft Genome Sequence of Plant Growth-Promoting Rhizosphere-Associated Bacteria.</title>
        <authorList>
            <person name="Vasilyev I.Y."/>
            <person name="Radchenko V."/>
            <person name="Ilnitskaya E.V."/>
        </authorList>
    </citation>
    <scope>NUCLEOTIDE SEQUENCE [LARGE SCALE GENOMIC DNA]</scope>
    <source>
        <strain evidence="15 16">VRA_1sq_f</strain>
    </source>
</reference>
<keyword evidence="8" id="KW-0735">Signal-anchor</keyword>
<evidence type="ECO:0000256" key="13">
    <source>
        <dbReference type="ARBA" id="ARBA00023180"/>
    </source>
</evidence>
<comment type="subcellular location">
    <subcellularLocation>
        <location evidence="2">Endoplasmic reticulum membrane</location>
        <topology evidence="2">Single-pass type II membrane protein</topology>
    </subcellularLocation>
    <subcellularLocation>
        <location evidence="1">Golgi apparatus membrane</location>
        <topology evidence="1">Single-pass type II membrane protein</topology>
    </subcellularLocation>
</comment>
<evidence type="ECO:0000256" key="5">
    <source>
        <dbReference type="ARBA" id="ARBA00022692"/>
    </source>
</evidence>
<evidence type="ECO:0000256" key="4">
    <source>
        <dbReference type="ARBA" id="ARBA00022679"/>
    </source>
</evidence>
<evidence type="ECO:0000256" key="11">
    <source>
        <dbReference type="ARBA" id="ARBA00023136"/>
    </source>
</evidence>
<dbReference type="GO" id="GO:0046872">
    <property type="term" value="F:metal ion binding"/>
    <property type="evidence" value="ECO:0007669"/>
    <property type="project" value="UniProtKB-KW"/>
</dbReference>
<name>A0A6A8LLJ3_9LACO</name>
<gene>
    <name evidence="15" type="ORF">GKC34_03770</name>
</gene>
<evidence type="ECO:0000256" key="9">
    <source>
        <dbReference type="ARBA" id="ARBA00022989"/>
    </source>
</evidence>
<dbReference type="GO" id="GO:0050650">
    <property type="term" value="P:chondroitin sulfate proteoglycan biosynthetic process"/>
    <property type="evidence" value="ECO:0007669"/>
    <property type="project" value="TreeGrafter"/>
</dbReference>
<dbReference type="Pfam" id="PF02485">
    <property type="entry name" value="Branch"/>
    <property type="match status" value="1"/>
</dbReference>
<evidence type="ECO:0000313" key="15">
    <source>
        <dbReference type="EMBL" id="MSE04965.1"/>
    </source>
</evidence>
<proteinExistence type="predicted"/>
<keyword evidence="10" id="KW-0333">Golgi apparatus</keyword>
<evidence type="ECO:0000256" key="8">
    <source>
        <dbReference type="ARBA" id="ARBA00022968"/>
    </source>
</evidence>
<dbReference type="GO" id="GO:0016020">
    <property type="term" value="C:membrane"/>
    <property type="evidence" value="ECO:0007669"/>
    <property type="project" value="InterPro"/>
</dbReference>
<dbReference type="GO" id="GO:0015012">
    <property type="term" value="P:heparan sulfate proteoglycan biosynthetic process"/>
    <property type="evidence" value="ECO:0007669"/>
    <property type="project" value="TreeGrafter"/>
</dbReference>
<keyword evidence="3" id="KW-0328">Glycosyltransferase</keyword>
<dbReference type="PANTHER" id="PTHR46025">
    <property type="entry name" value="XYLOSYLTRANSFERASE OXT"/>
    <property type="match status" value="1"/>
</dbReference>
<keyword evidence="4 15" id="KW-0808">Transferase</keyword>
<evidence type="ECO:0000256" key="10">
    <source>
        <dbReference type="ARBA" id="ARBA00023034"/>
    </source>
</evidence>
<protein>
    <recommendedName>
        <fullName evidence="14">Peptide O-xylosyltransferase</fullName>
    </recommendedName>
</protein>
<evidence type="ECO:0000256" key="2">
    <source>
        <dbReference type="ARBA" id="ARBA00004648"/>
    </source>
</evidence>
<accession>A0A6A8LLJ3</accession>
<keyword evidence="13" id="KW-0325">Glycoprotein</keyword>
<dbReference type="PANTHER" id="PTHR46025:SF3">
    <property type="entry name" value="XYLOSYLTRANSFERASE OXT"/>
    <property type="match status" value="1"/>
</dbReference>
<keyword evidence="9" id="KW-1133">Transmembrane helix</keyword>
<sequence length="119" mass="14106">MQAILILAHKNIQQVVELSRKLNSNFNVYIHFDKKMSLDNNYLKVLENENIKYISQEDVKWGSWSIVRATIALMNLALNDKDNQYFHLISGQDWPIINSQEIYDFFEGKSNIYMERYLA</sequence>
<comment type="caution">
    <text evidence="15">The sequence shown here is derived from an EMBL/GenBank/DDBJ whole genome shotgun (WGS) entry which is preliminary data.</text>
</comment>
<evidence type="ECO:0000256" key="6">
    <source>
        <dbReference type="ARBA" id="ARBA00022723"/>
    </source>
</evidence>
<evidence type="ECO:0000256" key="3">
    <source>
        <dbReference type="ARBA" id="ARBA00022676"/>
    </source>
</evidence>
<evidence type="ECO:0000256" key="12">
    <source>
        <dbReference type="ARBA" id="ARBA00023157"/>
    </source>
</evidence>
<dbReference type="InterPro" id="IPR043538">
    <property type="entry name" value="XYLT"/>
</dbReference>
<keyword evidence="5" id="KW-0812">Transmembrane</keyword>
<evidence type="ECO:0000256" key="7">
    <source>
        <dbReference type="ARBA" id="ARBA00022824"/>
    </source>
</evidence>
<evidence type="ECO:0000256" key="1">
    <source>
        <dbReference type="ARBA" id="ARBA00004323"/>
    </source>
</evidence>
<keyword evidence="7" id="KW-0256">Endoplasmic reticulum</keyword>
<evidence type="ECO:0000313" key="16">
    <source>
        <dbReference type="Proteomes" id="UP000437575"/>
    </source>
</evidence>
<evidence type="ECO:0000256" key="14">
    <source>
        <dbReference type="ARBA" id="ARBA00042865"/>
    </source>
</evidence>
<dbReference type="GO" id="GO:0030158">
    <property type="term" value="F:protein xylosyltransferase activity"/>
    <property type="evidence" value="ECO:0007669"/>
    <property type="project" value="InterPro"/>
</dbReference>
<keyword evidence="6" id="KW-0479">Metal-binding</keyword>
<keyword evidence="12" id="KW-1015">Disulfide bond</keyword>
<dbReference type="AlphaFoldDB" id="A0A6A8LLJ3"/>
<organism evidence="15 16">
    <name type="scientific">Ligilactobacillus salivarius</name>
    <dbReference type="NCBI Taxonomy" id="1624"/>
    <lineage>
        <taxon>Bacteria</taxon>
        <taxon>Bacillati</taxon>
        <taxon>Bacillota</taxon>
        <taxon>Bacilli</taxon>
        <taxon>Lactobacillales</taxon>
        <taxon>Lactobacillaceae</taxon>
        <taxon>Ligilactobacillus</taxon>
    </lineage>
</organism>
<dbReference type="EMBL" id="WKKZ01000095">
    <property type="protein sequence ID" value="MSE04965.1"/>
    <property type="molecule type" value="Genomic_DNA"/>
</dbReference>
<dbReference type="Proteomes" id="UP000437575">
    <property type="component" value="Unassembled WGS sequence"/>
</dbReference>
<keyword evidence="11" id="KW-0472">Membrane</keyword>
<feature type="non-terminal residue" evidence="15">
    <location>
        <position position="119"/>
    </location>
</feature>
<dbReference type="InterPro" id="IPR003406">
    <property type="entry name" value="Glyco_trans_14"/>
</dbReference>